<evidence type="ECO:0000259" key="10">
    <source>
        <dbReference type="Pfam" id="PF07885"/>
    </source>
</evidence>
<dbReference type="EMBL" id="UYWY01020546">
    <property type="protein sequence ID" value="VDM41898.1"/>
    <property type="molecule type" value="Genomic_DNA"/>
</dbReference>
<name>A0A183UQ07_TOXCA</name>
<evidence type="ECO:0000256" key="3">
    <source>
        <dbReference type="ARBA" id="ARBA00022692"/>
    </source>
</evidence>
<evidence type="ECO:0000256" key="4">
    <source>
        <dbReference type="ARBA" id="ARBA00022989"/>
    </source>
</evidence>
<keyword evidence="4 9" id="KW-1133">Transmembrane helix</keyword>
<dbReference type="AlphaFoldDB" id="A0A183UQ07"/>
<evidence type="ECO:0000256" key="1">
    <source>
        <dbReference type="ARBA" id="ARBA00004141"/>
    </source>
</evidence>
<evidence type="ECO:0000256" key="7">
    <source>
        <dbReference type="ARBA" id="ARBA00023303"/>
    </source>
</evidence>
<evidence type="ECO:0000256" key="5">
    <source>
        <dbReference type="ARBA" id="ARBA00023065"/>
    </source>
</evidence>
<proteinExistence type="inferred from homology"/>
<accession>A0A183UQ07</accession>
<dbReference type="PRINTS" id="PR01333">
    <property type="entry name" value="2POREKCHANEL"/>
</dbReference>
<dbReference type="PANTHER" id="PTHR11003">
    <property type="entry name" value="POTASSIUM CHANNEL, SUBFAMILY K"/>
    <property type="match status" value="1"/>
</dbReference>
<dbReference type="WBParaSite" id="TCNE_0001057701-mRNA-1">
    <property type="protein sequence ID" value="TCNE_0001057701-mRNA-1"/>
    <property type="gene ID" value="TCNE_0001057701"/>
</dbReference>
<feature type="transmembrane region" description="Helical" evidence="9">
    <location>
        <begin position="143"/>
        <end position="176"/>
    </location>
</feature>
<gene>
    <name evidence="11" type="ORF">TCNE_LOCUS10577</name>
</gene>
<dbReference type="InterPro" id="IPR003280">
    <property type="entry name" value="2pore_dom_K_chnl"/>
</dbReference>
<evidence type="ECO:0000256" key="9">
    <source>
        <dbReference type="SAM" id="Phobius"/>
    </source>
</evidence>
<keyword evidence="3 8" id="KW-0812">Transmembrane</keyword>
<dbReference type="GO" id="GO:0030322">
    <property type="term" value="P:stabilization of membrane potential"/>
    <property type="evidence" value="ECO:0007669"/>
    <property type="project" value="TreeGrafter"/>
</dbReference>
<feature type="transmembrane region" description="Helical" evidence="9">
    <location>
        <begin position="196"/>
        <end position="216"/>
    </location>
</feature>
<dbReference type="SUPFAM" id="SSF81324">
    <property type="entry name" value="Voltage-gated potassium channels"/>
    <property type="match status" value="2"/>
</dbReference>
<reference evidence="11 12" key="2">
    <citation type="submission" date="2018-11" db="EMBL/GenBank/DDBJ databases">
        <authorList>
            <consortium name="Pathogen Informatics"/>
        </authorList>
    </citation>
    <scope>NUCLEOTIDE SEQUENCE [LARGE SCALE GENOMIC DNA]</scope>
</reference>
<dbReference type="Gene3D" id="1.10.287.70">
    <property type="match status" value="1"/>
</dbReference>
<feature type="domain" description="Potassium channel" evidence="10">
    <location>
        <begin position="104"/>
        <end position="167"/>
    </location>
</feature>
<dbReference type="Proteomes" id="UP000050794">
    <property type="component" value="Unassembled WGS sequence"/>
</dbReference>
<comment type="subcellular location">
    <subcellularLocation>
        <location evidence="1">Membrane</location>
        <topology evidence="1">Multi-pass membrane protein</topology>
    </subcellularLocation>
</comment>
<keyword evidence="7 8" id="KW-0407">Ion channel</keyword>
<evidence type="ECO:0000256" key="8">
    <source>
        <dbReference type="RuleBase" id="RU003857"/>
    </source>
</evidence>
<dbReference type="PANTHER" id="PTHR11003:SF334">
    <property type="entry name" value="FI03418P"/>
    <property type="match status" value="1"/>
</dbReference>
<sequence length="301" mass="33349">MVLARRLEFRLGGQQKCSAIGIHFVMVGLLLAFMTFGSVIFMVVEGYHEDEQCNRSKKLRRNAAKALIQVAANHTFGITRVNRSEINRITDEYISLLFKLFAQSSSLCKSPSWTFANAFFFTSTTLTTIGYGNHVPVTSLGRALLVLYGLIGVPLALVTIGDISKFVATLILHVYVCLQRRFGAQSSFIEFNSQSLSVLLIISAIYPMTVGLLPLIWEPSWSIVETIYFSLISTFSIGYGDVMPSSPFTFTLTALTVLVGLLFNSVLVDLLGGYCIQQASRCGRLLSEWLFQRRPRNIAGG</sequence>
<dbReference type="Pfam" id="PF07885">
    <property type="entry name" value="Ion_trans_2"/>
    <property type="match status" value="2"/>
</dbReference>
<feature type="domain" description="Potassium channel" evidence="10">
    <location>
        <begin position="199"/>
        <end position="274"/>
    </location>
</feature>
<dbReference type="GO" id="GO:0005886">
    <property type="term" value="C:plasma membrane"/>
    <property type="evidence" value="ECO:0007669"/>
    <property type="project" value="TreeGrafter"/>
</dbReference>
<feature type="transmembrane region" description="Helical" evidence="9">
    <location>
        <begin position="252"/>
        <end position="276"/>
    </location>
</feature>
<keyword evidence="2 8" id="KW-0813">Transport</keyword>
<feature type="transmembrane region" description="Helical" evidence="9">
    <location>
        <begin position="223"/>
        <end position="240"/>
    </location>
</feature>
<evidence type="ECO:0000256" key="2">
    <source>
        <dbReference type="ARBA" id="ARBA00022448"/>
    </source>
</evidence>
<evidence type="ECO:0000313" key="11">
    <source>
        <dbReference type="EMBL" id="VDM41898.1"/>
    </source>
</evidence>
<dbReference type="GO" id="GO:0015271">
    <property type="term" value="F:outward rectifier potassium channel activity"/>
    <property type="evidence" value="ECO:0007669"/>
    <property type="project" value="TreeGrafter"/>
</dbReference>
<reference evidence="13" key="1">
    <citation type="submission" date="2016-06" db="UniProtKB">
        <authorList>
            <consortium name="WormBaseParasite"/>
        </authorList>
    </citation>
    <scope>IDENTIFICATION</scope>
</reference>
<keyword evidence="5 8" id="KW-0406">Ion transport</keyword>
<evidence type="ECO:0000313" key="12">
    <source>
        <dbReference type="Proteomes" id="UP000050794"/>
    </source>
</evidence>
<feature type="transmembrane region" description="Helical" evidence="9">
    <location>
        <begin position="113"/>
        <end position="131"/>
    </location>
</feature>
<keyword evidence="6 9" id="KW-0472">Membrane</keyword>
<dbReference type="GO" id="GO:0022841">
    <property type="term" value="F:potassium ion leak channel activity"/>
    <property type="evidence" value="ECO:0007669"/>
    <property type="project" value="TreeGrafter"/>
</dbReference>
<evidence type="ECO:0000256" key="6">
    <source>
        <dbReference type="ARBA" id="ARBA00023136"/>
    </source>
</evidence>
<organism evidence="12 13">
    <name type="scientific">Toxocara canis</name>
    <name type="common">Canine roundworm</name>
    <dbReference type="NCBI Taxonomy" id="6265"/>
    <lineage>
        <taxon>Eukaryota</taxon>
        <taxon>Metazoa</taxon>
        <taxon>Ecdysozoa</taxon>
        <taxon>Nematoda</taxon>
        <taxon>Chromadorea</taxon>
        <taxon>Rhabditida</taxon>
        <taxon>Spirurina</taxon>
        <taxon>Ascaridomorpha</taxon>
        <taxon>Ascaridoidea</taxon>
        <taxon>Toxocaridae</taxon>
        <taxon>Toxocara</taxon>
    </lineage>
</organism>
<feature type="transmembrane region" description="Helical" evidence="9">
    <location>
        <begin position="20"/>
        <end position="44"/>
    </location>
</feature>
<keyword evidence="12" id="KW-1185">Reference proteome</keyword>
<dbReference type="InterPro" id="IPR013099">
    <property type="entry name" value="K_chnl_dom"/>
</dbReference>
<comment type="similarity">
    <text evidence="8">Belongs to the two pore domain potassium channel (TC 1.A.1.8) family.</text>
</comment>
<evidence type="ECO:0000313" key="13">
    <source>
        <dbReference type="WBParaSite" id="TCNE_0001057701-mRNA-1"/>
    </source>
</evidence>
<protein>
    <submittedName>
        <fullName evidence="13">Ion channel</fullName>
    </submittedName>
</protein>